<protein>
    <recommendedName>
        <fullName evidence="5">Sporulation protein</fullName>
    </recommendedName>
</protein>
<evidence type="ECO:0000313" key="4">
    <source>
        <dbReference type="Proteomes" id="UP000621492"/>
    </source>
</evidence>
<feature type="compositionally biased region" description="Polar residues" evidence="1">
    <location>
        <begin position="41"/>
        <end position="55"/>
    </location>
</feature>
<dbReference type="PROSITE" id="PS51257">
    <property type="entry name" value="PROKAR_LIPOPROTEIN"/>
    <property type="match status" value="1"/>
</dbReference>
<sequence length="230" mass="24719">MTRISKGITMALLLSIAIIVSACNNQDQGAANANRQDEENTTNVSDHSHNNNQEGLDNPDVIPSEIGDKTSTTNKDGTTYSGMGNNIYGSIGSSGIHEGGVSSYFESILEGQGITGVKVFVIDDSVVLARNKKETTSHKYDNMQNDLLSGNEGMSGRGEPEGVKDEKGESLDNLKQAKNEVNDMFNGNVKILTVTNPEAVDLIESIKDNIMASSYQDASKEVLQLLQMAE</sequence>
<evidence type="ECO:0000256" key="1">
    <source>
        <dbReference type="SAM" id="MobiDB-lite"/>
    </source>
</evidence>
<keyword evidence="4" id="KW-1185">Reference proteome</keyword>
<evidence type="ECO:0000256" key="2">
    <source>
        <dbReference type="SAM" id="SignalP"/>
    </source>
</evidence>
<organism evidence="3 4">
    <name type="scientific">Lentibacillus populi</name>
    <dbReference type="NCBI Taxonomy" id="1827502"/>
    <lineage>
        <taxon>Bacteria</taxon>
        <taxon>Bacillati</taxon>
        <taxon>Bacillota</taxon>
        <taxon>Bacilli</taxon>
        <taxon>Bacillales</taxon>
        <taxon>Bacillaceae</taxon>
        <taxon>Lentibacillus</taxon>
    </lineage>
</organism>
<dbReference type="Proteomes" id="UP000621492">
    <property type="component" value="Unassembled WGS sequence"/>
</dbReference>
<proteinExistence type="predicted"/>
<evidence type="ECO:0008006" key="5">
    <source>
        <dbReference type="Google" id="ProtNLM"/>
    </source>
</evidence>
<accession>A0A9W5X651</accession>
<feature type="compositionally biased region" description="Polar residues" evidence="1">
    <location>
        <begin position="69"/>
        <end position="80"/>
    </location>
</feature>
<comment type="caution">
    <text evidence="3">The sequence shown here is derived from an EMBL/GenBank/DDBJ whole genome shotgun (WGS) entry which is preliminary data.</text>
</comment>
<feature type="chain" id="PRO_5040824418" description="Sporulation protein" evidence="2">
    <location>
        <begin position="23"/>
        <end position="230"/>
    </location>
</feature>
<feature type="signal peptide" evidence="2">
    <location>
        <begin position="1"/>
        <end position="22"/>
    </location>
</feature>
<dbReference type="AlphaFoldDB" id="A0A9W5X651"/>
<dbReference type="EMBL" id="BMJD01000024">
    <property type="protein sequence ID" value="GGB48970.1"/>
    <property type="molecule type" value="Genomic_DNA"/>
</dbReference>
<keyword evidence="2" id="KW-0732">Signal</keyword>
<evidence type="ECO:0000313" key="3">
    <source>
        <dbReference type="EMBL" id="GGB48970.1"/>
    </source>
</evidence>
<reference evidence="3" key="2">
    <citation type="submission" date="2020-09" db="EMBL/GenBank/DDBJ databases">
        <authorList>
            <person name="Sun Q."/>
            <person name="Zhou Y."/>
        </authorList>
    </citation>
    <scope>NUCLEOTIDE SEQUENCE</scope>
    <source>
        <strain evidence="3">CGMCC 1.15454</strain>
    </source>
</reference>
<feature type="compositionally biased region" description="Basic and acidic residues" evidence="1">
    <location>
        <begin position="158"/>
        <end position="169"/>
    </location>
</feature>
<feature type="region of interest" description="Disordered" evidence="1">
    <location>
        <begin position="142"/>
        <end position="169"/>
    </location>
</feature>
<reference evidence="3" key="1">
    <citation type="journal article" date="2014" name="Int. J. Syst. Evol. Microbiol.">
        <title>Complete genome sequence of Corynebacterium casei LMG S-19264T (=DSM 44701T), isolated from a smear-ripened cheese.</title>
        <authorList>
            <consortium name="US DOE Joint Genome Institute (JGI-PGF)"/>
            <person name="Walter F."/>
            <person name="Albersmeier A."/>
            <person name="Kalinowski J."/>
            <person name="Ruckert C."/>
        </authorList>
    </citation>
    <scope>NUCLEOTIDE SEQUENCE</scope>
    <source>
        <strain evidence="3">CGMCC 1.15454</strain>
    </source>
</reference>
<dbReference type="RefSeq" id="WP_155555595.1">
    <property type="nucleotide sequence ID" value="NZ_BMJD01000024.1"/>
</dbReference>
<name>A0A9W5X651_9BACI</name>
<gene>
    <name evidence="3" type="ORF">GCM10011409_28180</name>
</gene>
<feature type="region of interest" description="Disordered" evidence="1">
    <location>
        <begin position="30"/>
        <end position="81"/>
    </location>
</feature>